<evidence type="ECO:0000313" key="2">
    <source>
        <dbReference type="EMBL" id="KAK5704843.1"/>
    </source>
</evidence>
<feature type="region of interest" description="Disordered" evidence="1">
    <location>
        <begin position="69"/>
        <end position="120"/>
    </location>
</feature>
<proteinExistence type="predicted"/>
<gene>
    <name evidence="2" type="ORF">LTR97_001952</name>
</gene>
<reference evidence="2" key="1">
    <citation type="submission" date="2023-08" db="EMBL/GenBank/DDBJ databases">
        <title>Black Yeasts Isolated from many extreme environments.</title>
        <authorList>
            <person name="Coleine C."/>
            <person name="Stajich J.E."/>
            <person name="Selbmann L."/>
        </authorList>
    </citation>
    <scope>NUCLEOTIDE SEQUENCE</scope>
    <source>
        <strain evidence="2">CCFEE 5810</strain>
    </source>
</reference>
<comment type="caution">
    <text evidence="2">The sequence shown here is derived from an EMBL/GenBank/DDBJ whole genome shotgun (WGS) entry which is preliminary data.</text>
</comment>
<accession>A0AAN7WPA9</accession>
<dbReference type="AlphaFoldDB" id="A0AAN7WPA9"/>
<feature type="compositionally biased region" description="Basic residues" evidence="1">
    <location>
        <begin position="86"/>
        <end position="95"/>
    </location>
</feature>
<organism evidence="2 3">
    <name type="scientific">Elasticomyces elasticus</name>
    <dbReference type="NCBI Taxonomy" id="574655"/>
    <lineage>
        <taxon>Eukaryota</taxon>
        <taxon>Fungi</taxon>
        <taxon>Dikarya</taxon>
        <taxon>Ascomycota</taxon>
        <taxon>Pezizomycotina</taxon>
        <taxon>Dothideomycetes</taxon>
        <taxon>Dothideomycetidae</taxon>
        <taxon>Mycosphaerellales</taxon>
        <taxon>Teratosphaeriaceae</taxon>
        <taxon>Elasticomyces</taxon>
    </lineage>
</organism>
<feature type="compositionally biased region" description="Basic and acidic residues" evidence="1">
    <location>
        <begin position="76"/>
        <end position="85"/>
    </location>
</feature>
<dbReference type="Proteomes" id="UP001310594">
    <property type="component" value="Unassembled WGS sequence"/>
</dbReference>
<sequence>MAAVGEDQSRSSEDYIAPIAYAQTTGTDRLTMGDCHDTDDHLYDDFAAKYTLRPQTRATNQNLSCTWLDEDETGDFDPKEEERKVKYQRSKVKLRQRQDLNTSSSADDEAEPTERRAPRPKLKLIVELKIRSEAGKTALSDCLSKPPAGNELSHDDYSDGYLLRTRTRASTNKHGDGSKHVKLTDEHDLPKDLTGHPIARGCWGCVKVGIRCPLLDDEHAWPCRTCIDDDHECDLITPPKIKRGCESTKCRKAGCSYTYTLDHTGPCEACASSGHHCVAGPDKDTIPTRIRYDRDWASNPLPLPKKRKALKTYWTCMQCRQQGRDCSFGAGGAVDDDCTACEMEANICIPEQTNTPPRAATSHRPPRPQKRRVEDIEHIEQETPTKRPKPAPRRAKLEPEPKDETPGTTTTITTKFCHPIVFNNETTEGTNPCNFCDGTSTAIAGLEQKEVEVIDWEDGRGLTEVSGGHMAEGIPNTRVCESCTTERVAVMMCAKHVLRPIPKAQPDIDGALTALFSGTLRKKDRWCSICLALATYECETACMEDAHGRPRLGCGLLLCETCMPSLAGLYDGDLQVMLNELDDEPNDERPLGLRADYQLLKEDGLLMREIKQLHRVQSS</sequence>
<feature type="compositionally biased region" description="Basic and acidic residues" evidence="1">
    <location>
        <begin position="395"/>
        <end position="405"/>
    </location>
</feature>
<evidence type="ECO:0000256" key="1">
    <source>
        <dbReference type="SAM" id="MobiDB-lite"/>
    </source>
</evidence>
<feature type="region of interest" description="Disordered" evidence="1">
    <location>
        <begin position="352"/>
        <end position="411"/>
    </location>
</feature>
<name>A0AAN7WPA9_9PEZI</name>
<dbReference type="EMBL" id="JAVRQU010000003">
    <property type="protein sequence ID" value="KAK5704843.1"/>
    <property type="molecule type" value="Genomic_DNA"/>
</dbReference>
<evidence type="ECO:0008006" key="4">
    <source>
        <dbReference type="Google" id="ProtNLM"/>
    </source>
</evidence>
<feature type="compositionally biased region" description="Basic and acidic residues" evidence="1">
    <location>
        <begin position="371"/>
        <end position="385"/>
    </location>
</feature>
<evidence type="ECO:0000313" key="3">
    <source>
        <dbReference type="Proteomes" id="UP001310594"/>
    </source>
</evidence>
<protein>
    <recommendedName>
        <fullName evidence="4">Zn(2)-C6 fungal-type domain-containing protein</fullName>
    </recommendedName>
</protein>